<keyword evidence="2" id="KW-1185">Reference proteome</keyword>
<evidence type="ECO:0000313" key="2">
    <source>
        <dbReference type="Proteomes" id="UP000233742"/>
    </source>
</evidence>
<dbReference type="InterPro" id="IPR007420">
    <property type="entry name" value="DUF465"/>
</dbReference>
<dbReference type="Pfam" id="PF04325">
    <property type="entry name" value="DUF465"/>
    <property type="match status" value="1"/>
</dbReference>
<reference evidence="1 2" key="1">
    <citation type="submission" date="2017-12" db="EMBL/GenBank/DDBJ databases">
        <authorList>
            <person name="Hurst M.R.H."/>
        </authorList>
    </citation>
    <scope>NUCLEOTIDE SEQUENCE [LARGE SCALE GENOMIC DNA]</scope>
    <source>
        <strain evidence="1 2">BM15</strain>
    </source>
</reference>
<proteinExistence type="predicted"/>
<dbReference type="Gene3D" id="6.10.280.50">
    <property type="match status" value="1"/>
</dbReference>
<accession>A0A2K9ELL3</accession>
<dbReference type="InterPro" id="IPR038444">
    <property type="entry name" value="DUF465_sf"/>
</dbReference>
<sequence>MSVASHVEELRKKHNVLSEAVEKAQRSPGTDDLDIATMKREKLRLKEEITRLS</sequence>
<dbReference type="Proteomes" id="UP000233742">
    <property type="component" value="Chromosome"/>
</dbReference>
<dbReference type="RefSeq" id="WP_101461991.1">
    <property type="nucleotide sequence ID" value="NZ_CP025408.1"/>
</dbReference>
<gene>
    <name evidence="1" type="ORF">CUV01_09390</name>
</gene>
<dbReference type="EMBL" id="CP025408">
    <property type="protein sequence ID" value="AUH35339.1"/>
    <property type="molecule type" value="Genomic_DNA"/>
</dbReference>
<dbReference type="AlphaFoldDB" id="A0A2K9ELL3"/>
<protein>
    <submittedName>
        <fullName evidence="1">DUF465 domain-containing protein</fullName>
    </submittedName>
</protein>
<evidence type="ECO:0000313" key="1">
    <source>
        <dbReference type="EMBL" id="AUH35339.1"/>
    </source>
</evidence>
<dbReference type="OrthoDB" id="7362854at2"/>
<dbReference type="KEGG" id="paro:CUV01_09390"/>
<name>A0A2K9ELL3_9RHOB</name>
<organism evidence="1 2">
    <name type="scientific">Paracoccus tegillarcae</name>
    <dbReference type="NCBI Taxonomy" id="1529068"/>
    <lineage>
        <taxon>Bacteria</taxon>
        <taxon>Pseudomonadati</taxon>
        <taxon>Pseudomonadota</taxon>
        <taxon>Alphaproteobacteria</taxon>
        <taxon>Rhodobacterales</taxon>
        <taxon>Paracoccaceae</taxon>
        <taxon>Paracoccus</taxon>
    </lineage>
</organism>